<dbReference type="AlphaFoldDB" id="A0AAE1A923"/>
<organism evidence="1 2">
    <name type="scientific">Elysia crispata</name>
    <name type="common">lettuce slug</name>
    <dbReference type="NCBI Taxonomy" id="231223"/>
    <lineage>
        <taxon>Eukaryota</taxon>
        <taxon>Metazoa</taxon>
        <taxon>Spiralia</taxon>
        <taxon>Lophotrochozoa</taxon>
        <taxon>Mollusca</taxon>
        <taxon>Gastropoda</taxon>
        <taxon>Heterobranchia</taxon>
        <taxon>Euthyneura</taxon>
        <taxon>Panpulmonata</taxon>
        <taxon>Sacoglossa</taxon>
        <taxon>Placobranchoidea</taxon>
        <taxon>Plakobranchidae</taxon>
        <taxon>Elysia</taxon>
    </lineage>
</organism>
<comment type="caution">
    <text evidence="1">The sequence shown here is derived from an EMBL/GenBank/DDBJ whole genome shotgun (WGS) entry which is preliminary data.</text>
</comment>
<reference evidence="1" key="1">
    <citation type="journal article" date="2023" name="G3 (Bethesda)">
        <title>A reference genome for the long-term kleptoplast-retaining sea slug Elysia crispata morphotype clarki.</title>
        <authorList>
            <person name="Eastman K.E."/>
            <person name="Pendleton A.L."/>
            <person name="Shaikh M.A."/>
            <person name="Suttiyut T."/>
            <person name="Ogas R."/>
            <person name="Tomko P."/>
            <person name="Gavelis G."/>
            <person name="Widhalm J.R."/>
            <person name="Wisecaver J.H."/>
        </authorList>
    </citation>
    <scope>NUCLEOTIDE SEQUENCE</scope>
    <source>
        <strain evidence="1">ECLA1</strain>
    </source>
</reference>
<protein>
    <submittedName>
        <fullName evidence="1">Uncharacterized protein</fullName>
    </submittedName>
</protein>
<name>A0AAE1A923_9GAST</name>
<gene>
    <name evidence="1" type="ORF">RRG08_047717</name>
</gene>
<accession>A0AAE1A923</accession>
<keyword evidence="2" id="KW-1185">Reference proteome</keyword>
<evidence type="ECO:0000313" key="1">
    <source>
        <dbReference type="EMBL" id="KAK3783262.1"/>
    </source>
</evidence>
<sequence>MVDDFESPLRRFCELRTKQFSHLEWLLLSVLIRSSRTEPVSVAPDRPLSSPPAQLVEIPWRGLVGTASALNGIALP</sequence>
<proteinExistence type="predicted"/>
<dbReference type="Proteomes" id="UP001283361">
    <property type="component" value="Unassembled WGS sequence"/>
</dbReference>
<evidence type="ECO:0000313" key="2">
    <source>
        <dbReference type="Proteomes" id="UP001283361"/>
    </source>
</evidence>
<dbReference type="EMBL" id="JAWDGP010002431">
    <property type="protein sequence ID" value="KAK3783262.1"/>
    <property type="molecule type" value="Genomic_DNA"/>
</dbReference>